<reference evidence="11" key="1">
    <citation type="submission" date="2025-08" db="UniProtKB">
        <authorList>
            <consortium name="Ensembl"/>
        </authorList>
    </citation>
    <scope>IDENTIFICATION</scope>
</reference>
<feature type="transmembrane region" description="Helical" evidence="8">
    <location>
        <begin position="86"/>
        <end position="109"/>
    </location>
</feature>
<name>A0A3B4Y0E2_SERLL</name>
<organism evidence="11 12">
    <name type="scientific">Seriola lalandi dorsalis</name>
    <dbReference type="NCBI Taxonomy" id="1841481"/>
    <lineage>
        <taxon>Eukaryota</taxon>
        <taxon>Metazoa</taxon>
        <taxon>Chordata</taxon>
        <taxon>Craniata</taxon>
        <taxon>Vertebrata</taxon>
        <taxon>Euteleostomi</taxon>
        <taxon>Actinopterygii</taxon>
        <taxon>Neopterygii</taxon>
        <taxon>Teleostei</taxon>
        <taxon>Neoteleostei</taxon>
        <taxon>Acanthomorphata</taxon>
        <taxon>Carangaria</taxon>
        <taxon>Carangiformes</taxon>
        <taxon>Carangidae</taxon>
        <taxon>Seriola</taxon>
    </lineage>
</organism>
<dbReference type="GO" id="GO:0005229">
    <property type="term" value="F:intracellularly calcium-gated chloride channel activity"/>
    <property type="evidence" value="ECO:0007669"/>
    <property type="project" value="TreeGrafter"/>
</dbReference>
<evidence type="ECO:0000313" key="11">
    <source>
        <dbReference type="Ensembl" id="ENSSLDP00000021496.1"/>
    </source>
</evidence>
<accession>A0A3B4Y0E2</accession>
<dbReference type="InterPro" id="IPR032394">
    <property type="entry name" value="Anoct_dimer"/>
</dbReference>
<dbReference type="InterPro" id="IPR049452">
    <property type="entry name" value="Anoctamin_TM"/>
</dbReference>
<evidence type="ECO:0000313" key="12">
    <source>
        <dbReference type="Proteomes" id="UP000261360"/>
    </source>
</evidence>
<dbReference type="Pfam" id="PF16178">
    <property type="entry name" value="Anoct_dimer"/>
    <property type="match status" value="1"/>
</dbReference>
<dbReference type="Ensembl" id="ENSSLDT00000022206.1">
    <property type="protein sequence ID" value="ENSSLDP00000021496.1"/>
    <property type="gene ID" value="ENSSLDG00000016720.1"/>
</dbReference>
<comment type="subcellular location">
    <subcellularLocation>
        <location evidence="1">Cell membrane</location>
        <topology evidence="1">Multi-pass membrane protein</topology>
    </subcellularLocation>
    <subcellularLocation>
        <location evidence="8">Membrane</location>
        <topology evidence="8">Multi-pass membrane protein</topology>
    </subcellularLocation>
</comment>
<dbReference type="GO" id="GO:0046983">
    <property type="term" value="F:protein dimerization activity"/>
    <property type="evidence" value="ECO:0007669"/>
    <property type="project" value="InterPro"/>
</dbReference>
<reference evidence="11" key="2">
    <citation type="submission" date="2025-09" db="UniProtKB">
        <authorList>
            <consortium name="Ensembl"/>
        </authorList>
    </citation>
    <scope>IDENTIFICATION</scope>
</reference>
<dbReference type="AlphaFoldDB" id="A0A3B4Y0E2"/>
<evidence type="ECO:0000259" key="9">
    <source>
        <dbReference type="Pfam" id="PF04547"/>
    </source>
</evidence>
<comment type="similarity">
    <text evidence="2 8">Belongs to the anoctamin family.</text>
</comment>
<dbReference type="GO" id="GO:0005886">
    <property type="term" value="C:plasma membrane"/>
    <property type="evidence" value="ECO:0007669"/>
    <property type="project" value="UniProtKB-SubCell"/>
</dbReference>
<dbReference type="PANTHER" id="PTHR12308:SF20">
    <property type="entry name" value="ANOCTAMIN-2"/>
    <property type="match status" value="1"/>
</dbReference>
<dbReference type="PANTHER" id="PTHR12308">
    <property type="entry name" value="ANOCTAMIN"/>
    <property type="match status" value="1"/>
</dbReference>
<evidence type="ECO:0000256" key="6">
    <source>
        <dbReference type="ARBA" id="ARBA00023136"/>
    </source>
</evidence>
<keyword evidence="5 8" id="KW-1133">Transmembrane helix</keyword>
<proteinExistence type="inferred from homology"/>
<keyword evidence="4 8" id="KW-0812">Transmembrane</keyword>
<keyword evidence="12" id="KW-1185">Reference proteome</keyword>
<dbReference type="Pfam" id="PF04547">
    <property type="entry name" value="Anoctamin"/>
    <property type="match status" value="1"/>
</dbReference>
<feature type="domain" description="Anoctamin dimerisation" evidence="10">
    <location>
        <begin position="30"/>
        <end position="73"/>
    </location>
</feature>
<evidence type="ECO:0000256" key="4">
    <source>
        <dbReference type="ARBA" id="ARBA00022692"/>
    </source>
</evidence>
<keyword evidence="6 8" id="KW-0472">Membrane</keyword>
<evidence type="ECO:0000256" key="5">
    <source>
        <dbReference type="ARBA" id="ARBA00022989"/>
    </source>
</evidence>
<evidence type="ECO:0000256" key="2">
    <source>
        <dbReference type="ARBA" id="ARBA00009671"/>
    </source>
</evidence>
<comment type="caution">
    <text evidence="8">Lacks conserved residue(s) required for the propagation of feature annotation.</text>
</comment>
<evidence type="ECO:0000256" key="8">
    <source>
        <dbReference type="RuleBase" id="RU280814"/>
    </source>
</evidence>
<dbReference type="GeneTree" id="ENSGT00940000155840"/>
<feature type="transmembrane region" description="Helical" evidence="8">
    <location>
        <begin position="115"/>
        <end position="132"/>
    </location>
</feature>
<evidence type="ECO:0000256" key="1">
    <source>
        <dbReference type="ARBA" id="ARBA00004651"/>
    </source>
</evidence>
<evidence type="ECO:0000256" key="7">
    <source>
        <dbReference type="ARBA" id="ARBA00023180"/>
    </source>
</evidence>
<evidence type="ECO:0000256" key="3">
    <source>
        <dbReference type="ARBA" id="ARBA00022475"/>
    </source>
</evidence>
<dbReference type="InterPro" id="IPR007632">
    <property type="entry name" value="Anoctamin"/>
</dbReference>
<feature type="domain" description="Anoctamin transmembrane" evidence="9">
    <location>
        <begin position="76"/>
        <end position="132"/>
    </location>
</feature>
<dbReference type="Proteomes" id="UP000261360">
    <property type="component" value="Unplaced"/>
</dbReference>
<evidence type="ECO:0000259" key="10">
    <source>
        <dbReference type="Pfam" id="PF16178"/>
    </source>
</evidence>
<sequence length="140" mass="16116">MLSVQFHPYASGHKDDCIHDIVLHSLFVSQGINSLLARGVYDSAFPLHDVSIAKILLHDEWANYGVMHKYQPVDLIRKYFGEQIGLYFAWLGVYTQLLIPPSVLGIIVFLYDIHSFNLCIYIVWICSLKLMWDSHFTVTV</sequence>
<keyword evidence="3" id="KW-1003">Cell membrane</keyword>
<protein>
    <recommendedName>
        <fullName evidence="8">Anoctamin</fullName>
    </recommendedName>
</protein>
<keyword evidence="7" id="KW-0325">Glycoprotein</keyword>